<dbReference type="Proteomes" id="UP001254564">
    <property type="component" value="Unassembled WGS sequence"/>
</dbReference>
<feature type="domain" description="Acyltransferase 3" evidence="2">
    <location>
        <begin position="4"/>
        <end position="72"/>
    </location>
</feature>
<dbReference type="EMBL" id="JARWAN010000004">
    <property type="protein sequence ID" value="MDR5898197.1"/>
    <property type="molecule type" value="Genomic_DNA"/>
</dbReference>
<name>A0ABU1H3F6_9GAMM</name>
<keyword evidence="1" id="KW-0812">Transmembrane</keyword>
<sequence>MPLFLLFTLWMMKCLKGRRAPPLVRRLNEFSFGIYLAHPMFFNLVDLLGAGERLSPMVYALVLVVVGMLGSVGWNLIANRWQWGGLLFGKRMQIA</sequence>
<evidence type="ECO:0000313" key="3">
    <source>
        <dbReference type="EMBL" id="MDR5898197.1"/>
    </source>
</evidence>
<organism evidence="3 4">
    <name type="scientific">Vreelandella vilamensis</name>
    <dbReference type="NCBI Taxonomy" id="531309"/>
    <lineage>
        <taxon>Bacteria</taxon>
        <taxon>Pseudomonadati</taxon>
        <taxon>Pseudomonadota</taxon>
        <taxon>Gammaproteobacteria</taxon>
        <taxon>Oceanospirillales</taxon>
        <taxon>Halomonadaceae</taxon>
        <taxon>Vreelandella</taxon>
    </lineage>
</organism>
<evidence type="ECO:0000313" key="4">
    <source>
        <dbReference type="Proteomes" id="UP001254564"/>
    </source>
</evidence>
<dbReference type="InterPro" id="IPR002656">
    <property type="entry name" value="Acyl_transf_3_dom"/>
</dbReference>
<keyword evidence="1" id="KW-1133">Transmembrane helix</keyword>
<evidence type="ECO:0000256" key="1">
    <source>
        <dbReference type="SAM" id="Phobius"/>
    </source>
</evidence>
<feature type="transmembrane region" description="Helical" evidence="1">
    <location>
        <begin position="57"/>
        <end position="77"/>
    </location>
</feature>
<gene>
    <name evidence="3" type="ORF">QC823_04210</name>
</gene>
<proteinExistence type="predicted"/>
<accession>A0ABU1H3F6</accession>
<protein>
    <recommendedName>
        <fullName evidence="2">Acyltransferase 3 domain-containing protein</fullName>
    </recommendedName>
</protein>
<evidence type="ECO:0000259" key="2">
    <source>
        <dbReference type="Pfam" id="PF01757"/>
    </source>
</evidence>
<dbReference type="Pfam" id="PF01757">
    <property type="entry name" value="Acyl_transf_3"/>
    <property type="match status" value="1"/>
</dbReference>
<keyword evidence="1" id="KW-0472">Membrane</keyword>
<comment type="caution">
    <text evidence="3">The sequence shown here is derived from an EMBL/GenBank/DDBJ whole genome shotgun (WGS) entry which is preliminary data.</text>
</comment>
<reference evidence="3 4" key="1">
    <citation type="submission" date="2023-04" db="EMBL/GenBank/DDBJ databases">
        <title>A long-awaited taxogenomic arrangement of the family Halomonadaceae.</title>
        <authorList>
            <person name="De La Haba R."/>
            <person name="Chuvochina M."/>
            <person name="Wittouck S."/>
            <person name="Arahal D.R."/>
            <person name="Sanchez-Porro C."/>
            <person name="Hugenholtz P."/>
            <person name="Ventosa A."/>
        </authorList>
    </citation>
    <scope>NUCLEOTIDE SEQUENCE [LARGE SCALE GENOMIC DNA]</scope>
    <source>
        <strain evidence="3 4">DSM 21020</strain>
    </source>
</reference>
<keyword evidence="4" id="KW-1185">Reference proteome</keyword>